<keyword evidence="3" id="KW-0456">Lyase</keyword>
<dbReference type="FunFam" id="6.10.140.2150:FF:000001">
    <property type="entry name" value="Sphingosine-1-phosphate lyase 1"/>
    <property type="match status" value="1"/>
</dbReference>
<comment type="cofactor">
    <cofactor evidence="1">
        <name>pyridoxal 5'-phosphate</name>
        <dbReference type="ChEBI" id="CHEBI:597326"/>
    </cofactor>
</comment>
<evidence type="ECO:0000256" key="1">
    <source>
        <dbReference type="ARBA" id="ARBA00001933"/>
    </source>
</evidence>
<dbReference type="InterPro" id="IPR015424">
    <property type="entry name" value="PyrdxlP-dep_Trfase"/>
</dbReference>
<organism evidence="4">
    <name type="scientific">Vitis vinifera</name>
    <name type="common">Grape</name>
    <dbReference type="NCBI Taxonomy" id="29760"/>
    <lineage>
        <taxon>Eukaryota</taxon>
        <taxon>Viridiplantae</taxon>
        <taxon>Streptophyta</taxon>
        <taxon>Embryophyta</taxon>
        <taxon>Tracheophyta</taxon>
        <taxon>Spermatophyta</taxon>
        <taxon>Magnoliopsida</taxon>
        <taxon>eudicotyledons</taxon>
        <taxon>Gunneridae</taxon>
        <taxon>Pentapetalae</taxon>
        <taxon>rosids</taxon>
        <taxon>Vitales</taxon>
        <taxon>Vitaceae</taxon>
        <taxon>Viteae</taxon>
        <taxon>Vitis</taxon>
    </lineage>
</organism>
<proteinExistence type="predicted"/>
<evidence type="ECO:0008006" key="5">
    <source>
        <dbReference type="Google" id="ProtNLM"/>
    </source>
</evidence>
<evidence type="ECO:0000313" key="4">
    <source>
        <dbReference type="EMBL" id="CAN72194.1"/>
    </source>
</evidence>
<accession>A5BC55</accession>
<evidence type="ECO:0000256" key="2">
    <source>
        <dbReference type="ARBA" id="ARBA00022898"/>
    </source>
</evidence>
<gene>
    <name evidence="4" type="ORF">VITISV_014978</name>
</gene>
<evidence type="ECO:0000256" key="3">
    <source>
        <dbReference type="ARBA" id="ARBA00023239"/>
    </source>
</evidence>
<dbReference type="ExpressionAtlas" id="A5BC55">
    <property type="expression patterns" value="baseline and differential"/>
</dbReference>
<dbReference type="EMBL" id="AM454206">
    <property type="protein sequence ID" value="CAN72194.1"/>
    <property type="molecule type" value="Genomic_DNA"/>
</dbReference>
<dbReference type="InterPro" id="IPR050477">
    <property type="entry name" value="GrpII_AminoAcid_Decarb"/>
</dbReference>
<dbReference type="SUPFAM" id="SSF53383">
    <property type="entry name" value="PLP-dependent transferases"/>
    <property type="match status" value="1"/>
</dbReference>
<dbReference type="Gene3D" id="6.10.140.2150">
    <property type="match status" value="1"/>
</dbReference>
<dbReference type="Gene3D" id="3.90.1150.10">
    <property type="entry name" value="Aspartate Aminotransferase, domain 1"/>
    <property type="match status" value="1"/>
</dbReference>
<dbReference type="AlphaFoldDB" id="A5BC55"/>
<protein>
    <recommendedName>
        <fullName evidence="5">Sphingosine-1-phosphate lyase</fullName>
    </recommendedName>
</protein>
<dbReference type="PANTHER" id="PTHR42735">
    <property type="match status" value="1"/>
</dbReference>
<sequence>MEVSKKLQRGIKDIPELFVIGRPDMTIVAFGSNVVDIFEVNDILSSKGWHLNALQRPNSIHICLTLQHVTILEDFLKDLKESVQTVKQNPGPINGGLAPIYGAAGKMPDRGMVGELLVNFMDVLPKGWRYPQY</sequence>
<dbReference type="PANTHER" id="PTHR42735:SF6">
    <property type="entry name" value="SPHINGOSINE-1-PHOSPHATE LYASE 1"/>
    <property type="match status" value="1"/>
</dbReference>
<reference evidence="4" key="1">
    <citation type="journal article" date="2007" name="PLoS ONE">
        <title>The first genome sequence of an elite grapevine cultivar (Pinot noir Vitis vinifera L.): coping with a highly heterozygous genome.</title>
        <authorList>
            <person name="Velasco R."/>
            <person name="Zharkikh A."/>
            <person name="Troggio M."/>
            <person name="Cartwright D.A."/>
            <person name="Cestaro A."/>
            <person name="Pruss D."/>
            <person name="Pindo M."/>
            <person name="FitzGerald L.M."/>
            <person name="Vezzulli S."/>
            <person name="Reid J."/>
            <person name="Malacarne G."/>
            <person name="Iliev D."/>
            <person name="Coppola G."/>
            <person name="Wardell B."/>
            <person name="Micheletti D."/>
            <person name="Macalma T."/>
            <person name="Facci M."/>
            <person name="Mitchell J.T."/>
            <person name="Perazzolli M."/>
            <person name="Eldredge G."/>
            <person name="Gatto P."/>
            <person name="Oyzerski R."/>
            <person name="Moretto M."/>
            <person name="Gutin N."/>
            <person name="Stefanini M."/>
            <person name="Chen Y."/>
            <person name="Segala C."/>
            <person name="Davenport C."/>
            <person name="Dematte L."/>
            <person name="Mraz A."/>
            <person name="Battilana J."/>
            <person name="Stormo K."/>
            <person name="Costa F."/>
            <person name="Tao Q."/>
            <person name="Si-Ammour A."/>
            <person name="Harkins T."/>
            <person name="Lackey A."/>
            <person name="Perbost C."/>
            <person name="Taillon B."/>
            <person name="Stella A."/>
            <person name="Solovyev V."/>
            <person name="Fawcett J.A."/>
            <person name="Sterck L."/>
            <person name="Vandepoele K."/>
            <person name="Grando S.M."/>
            <person name="Toppo S."/>
            <person name="Moser C."/>
            <person name="Lanchbury J."/>
            <person name="Bogden R."/>
            <person name="Skolnick M."/>
            <person name="Sgaramella V."/>
            <person name="Bhatnagar S.K."/>
            <person name="Fontana P."/>
            <person name="Gutin A."/>
            <person name="Van de Peer Y."/>
            <person name="Salamini F."/>
            <person name="Viola R."/>
        </authorList>
    </citation>
    <scope>NUCLEOTIDE SEQUENCE</scope>
</reference>
<keyword evidence="2" id="KW-0663">Pyridoxal phosphate</keyword>
<dbReference type="InterPro" id="IPR015422">
    <property type="entry name" value="PyrdxlP-dep_Trfase_small"/>
</dbReference>
<name>A5BC55_VITVI</name>